<evidence type="ECO:0000256" key="1">
    <source>
        <dbReference type="SAM" id="MobiDB-lite"/>
    </source>
</evidence>
<dbReference type="Proteomes" id="UP000001300">
    <property type="component" value="Chromosome A"/>
</dbReference>
<feature type="compositionally biased region" description="Low complexity" evidence="1">
    <location>
        <begin position="68"/>
        <end position="95"/>
    </location>
</feature>
<dbReference type="EMBL" id="CR382127">
    <property type="protein sequence ID" value="CAG84133.1"/>
    <property type="molecule type" value="Genomic_DNA"/>
</dbReference>
<protein>
    <submittedName>
        <fullName evidence="2">YALI0A18403p</fullName>
    </submittedName>
</protein>
<feature type="region of interest" description="Disordered" evidence="1">
    <location>
        <begin position="33"/>
        <end position="95"/>
    </location>
</feature>
<dbReference type="VEuPathDB" id="FungiDB:YALI0_A18403g"/>
<proteinExistence type="predicted"/>
<gene>
    <name evidence="2" type="ORF">YALI0_A18403g</name>
</gene>
<dbReference type="OrthoDB" id="4079272at2759"/>
<dbReference type="AlphaFoldDB" id="Q6CGL1"/>
<dbReference type="RefSeq" id="XP_500201.3">
    <property type="nucleotide sequence ID" value="XM_500201.3"/>
</dbReference>
<organism evidence="2 3">
    <name type="scientific">Yarrowia lipolytica (strain CLIB 122 / E 150)</name>
    <name type="common">Yeast</name>
    <name type="synonym">Candida lipolytica</name>
    <dbReference type="NCBI Taxonomy" id="284591"/>
    <lineage>
        <taxon>Eukaryota</taxon>
        <taxon>Fungi</taxon>
        <taxon>Dikarya</taxon>
        <taxon>Ascomycota</taxon>
        <taxon>Saccharomycotina</taxon>
        <taxon>Dipodascomycetes</taxon>
        <taxon>Dipodascales</taxon>
        <taxon>Dipodascales incertae sedis</taxon>
        <taxon>Yarrowia</taxon>
    </lineage>
</organism>
<dbReference type="KEGG" id="yli:2906477"/>
<keyword evidence="3" id="KW-1185">Reference proteome</keyword>
<reference evidence="2 3" key="1">
    <citation type="journal article" date="2004" name="Nature">
        <title>Genome evolution in yeasts.</title>
        <authorList>
            <consortium name="Genolevures"/>
            <person name="Dujon B."/>
            <person name="Sherman D."/>
            <person name="Fischer G."/>
            <person name="Durrens P."/>
            <person name="Casaregola S."/>
            <person name="Lafontaine I."/>
            <person name="de Montigny J."/>
            <person name="Marck C."/>
            <person name="Neuveglise C."/>
            <person name="Talla E."/>
            <person name="Goffard N."/>
            <person name="Frangeul L."/>
            <person name="Aigle M."/>
            <person name="Anthouard V."/>
            <person name="Babour A."/>
            <person name="Barbe V."/>
            <person name="Barnay S."/>
            <person name="Blanchin S."/>
            <person name="Beckerich J.M."/>
            <person name="Beyne E."/>
            <person name="Bleykasten C."/>
            <person name="Boisrame A."/>
            <person name="Boyer J."/>
            <person name="Cattolico L."/>
            <person name="Confanioleri F."/>
            <person name="de Daruvar A."/>
            <person name="Despons L."/>
            <person name="Fabre E."/>
            <person name="Fairhead C."/>
            <person name="Ferry-Dumazet H."/>
            <person name="Groppi A."/>
            <person name="Hantraye F."/>
            <person name="Hennequin C."/>
            <person name="Jauniaux N."/>
            <person name="Joyet P."/>
            <person name="Kachouri R."/>
            <person name="Kerrest A."/>
            <person name="Koszul R."/>
            <person name="Lemaire M."/>
            <person name="Lesur I."/>
            <person name="Ma L."/>
            <person name="Muller H."/>
            <person name="Nicaud J.M."/>
            <person name="Nikolski M."/>
            <person name="Oztas S."/>
            <person name="Ozier-Kalogeropoulos O."/>
            <person name="Pellenz S."/>
            <person name="Potier S."/>
            <person name="Richard G.F."/>
            <person name="Straub M.L."/>
            <person name="Suleau A."/>
            <person name="Swennene D."/>
            <person name="Tekaia F."/>
            <person name="Wesolowski-Louvel M."/>
            <person name="Westhof E."/>
            <person name="Wirth B."/>
            <person name="Zeniou-Meyer M."/>
            <person name="Zivanovic I."/>
            <person name="Bolotin-Fukuhara M."/>
            <person name="Thierry A."/>
            <person name="Bouchier C."/>
            <person name="Caudron B."/>
            <person name="Scarpelli C."/>
            <person name="Gaillardin C."/>
            <person name="Weissenbach J."/>
            <person name="Wincker P."/>
            <person name="Souciet J.L."/>
        </authorList>
    </citation>
    <scope>NUCLEOTIDE SEQUENCE [LARGE SCALE GENOMIC DNA]</scope>
    <source>
        <strain evidence="3">CLIB 122 / E 150</strain>
    </source>
</reference>
<evidence type="ECO:0000313" key="2">
    <source>
        <dbReference type="EMBL" id="CAG84133.1"/>
    </source>
</evidence>
<name>Q6CGL1_YARLI</name>
<dbReference type="HOGENOM" id="CLU_393897_0_0_1"/>
<accession>Q6CGL1</accession>
<dbReference type="InParanoid" id="Q6CGL1"/>
<evidence type="ECO:0000313" key="3">
    <source>
        <dbReference type="Proteomes" id="UP000001300"/>
    </source>
</evidence>
<sequence length="700" mass="80773">MDHLRSTLYAIAQREGIAMADADRALAAYQHQTALPSQPNDRDTETQTDSQSRTRSGRERVSAEQMKVVTPQSTQTQLQTTQTPQSTQTQVQSAPTPHMFPTNICFATAVKLLETARNMECREYIAQPKTNHNWNEILRTLEAQRQPFDQLEDMCLVIHIWNGNSTSAACKLLFEKFPHRSYNQWLYRYKNLKEAGGEDLEGAEESQGRANGEEEIPEEVFRTHFKTRFPDVYTDRVLAKSSSLSHDKPDRKWYSFAVFEDWAIVLCLSNQGATPTIIEAARELHTQFPHRTLCAWNNRCRMMIQMSSMEFSKMAAEAKAGYDHEHALKQLEKRFPEVYKVPVSTGPLPSWTQNKPTTSATSHRLVKENKKIRFTDVENTATYAHIALCQTVQAAARQMAHLFPHRSVRAWDKRMRVLRAVPGWQQTAQVSCSQYSYEATIEHLQARFPQVYNAETYRPENESMATRADESFLRKARFDEFEDHVVLVHLSLSPTTTATKLHELFPHRTQQAWRQRTLHVQNKVDANAIEHAKTSYSHENVMRHFRQRFPWVYREIKSEPVEAIVKVESPIMPTPQIMHTMPPRLEHIPPPSPALAFPLTPPLNTEELPRSLATLERLLILKTMASSKSPATDLSRAWPHKHVYEWTTLCDSLRNASNQELVVAMETFCEQEFRAVLAVHYPQYRVQRRKSWIDTVLIKG</sequence>